<sequence>MNRQELSTLALDLWSDRGSHSEINQLEQLSHWLDRPVYTEGVVLYEQLIGAGFLLTMLKRGPDDYNRQRLTDALQAKRDELASTLRARQLAYPEPIVAAKADEKLLLDERTVTKERFRMKLNSGSTGDEETEEWAFRVLDIRDQLGAIYGERDFFDQHGYLPEVTSIDPEQNQADLLKRRNTLRTYVTRYKNRLQQPLITDEQQQSWVQLLQQYQSELHQVDQQLTALTNDGNPILD</sequence>
<keyword evidence="2" id="KW-1185">Reference proteome</keyword>
<proteinExistence type="predicted"/>
<reference evidence="1 2" key="1">
    <citation type="submission" date="2020-03" db="EMBL/GenBank/DDBJ databases">
        <authorList>
            <person name="Kim M.K."/>
        </authorList>
    </citation>
    <scope>NUCLEOTIDE SEQUENCE [LARGE SCALE GENOMIC DNA]</scope>
    <source>
        <strain evidence="1 2">BT328</strain>
    </source>
</reference>
<evidence type="ECO:0000313" key="2">
    <source>
        <dbReference type="Proteomes" id="UP000501802"/>
    </source>
</evidence>
<dbReference type="RefSeq" id="WP_167211370.1">
    <property type="nucleotide sequence ID" value="NZ_CP050063.1"/>
</dbReference>
<gene>
    <name evidence="1" type="ORF">G8759_19970</name>
</gene>
<dbReference type="Proteomes" id="UP000501802">
    <property type="component" value="Chromosome"/>
</dbReference>
<organism evidence="1 2">
    <name type="scientific">Spirosoma aureum</name>
    <dbReference type="NCBI Taxonomy" id="2692134"/>
    <lineage>
        <taxon>Bacteria</taxon>
        <taxon>Pseudomonadati</taxon>
        <taxon>Bacteroidota</taxon>
        <taxon>Cytophagia</taxon>
        <taxon>Cytophagales</taxon>
        <taxon>Cytophagaceae</taxon>
        <taxon>Spirosoma</taxon>
    </lineage>
</organism>
<dbReference type="AlphaFoldDB" id="A0A6G9AQW8"/>
<accession>A0A6G9AQW8</accession>
<dbReference type="EMBL" id="CP050063">
    <property type="protein sequence ID" value="QIP14729.1"/>
    <property type="molecule type" value="Genomic_DNA"/>
</dbReference>
<protein>
    <submittedName>
        <fullName evidence="1">Uncharacterized protein</fullName>
    </submittedName>
</protein>
<name>A0A6G9AQW8_9BACT</name>
<evidence type="ECO:0000313" key="1">
    <source>
        <dbReference type="EMBL" id="QIP14729.1"/>
    </source>
</evidence>
<dbReference type="KEGG" id="spib:G8759_19970"/>